<organism evidence="3 4">
    <name type="scientific">Rhodoferax lacus</name>
    <dbReference type="NCBI Taxonomy" id="2184758"/>
    <lineage>
        <taxon>Bacteria</taxon>
        <taxon>Pseudomonadati</taxon>
        <taxon>Pseudomonadota</taxon>
        <taxon>Betaproteobacteria</taxon>
        <taxon>Burkholderiales</taxon>
        <taxon>Comamonadaceae</taxon>
        <taxon>Rhodoferax</taxon>
    </lineage>
</organism>
<evidence type="ECO:0000259" key="2">
    <source>
        <dbReference type="Pfam" id="PF01051"/>
    </source>
</evidence>
<proteinExistence type="inferred from homology"/>
<dbReference type="Proteomes" id="UP000260665">
    <property type="component" value="Unassembled WGS sequence"/>
</dbReference>
<reference evidence="3 4" key="1">
    <citation type="submission" date="2018-05" db="EMBL/GenBank/DDBJ databases">
        <title>Rhodoferax soyangensis sp.nov., isolated from an oligotrophic freshwater lake.</title>
        <authorList>
            <person name="Park M."/>
        </authorList>
    </citation>
    <scope>NUCLEOTIDE SEQUENCE [LARGE SCALE GENOMIC DNA]</scope>
    <source>
        <strain evidence="3 4">IMCC26218</strain>
    </source>
</reference>
<dbReference type="SUPFAM" id="SSF46785">
    <property type="entry name" value="Winged helix' DNA-binding domain"/>
    <property type="match status" value="1"/>
</dbReference>
<dbReference type="GO" id="GO:0003887">
    <property type="term" value="F:DNA-directed DNA polymerase activity"/>
    <property type="evidence" value="ECO:0007669"/>
    <property type="project" value="InterPro"/>
</dbReference>
<dbReference type="EMBL" id="QFZK01000028">
    <property type="protein sequence ID" value="RFO94858.1"/>
    <property type="molecule type" value="Genomic_DNA"/>
</dbReference>
<dbReference type="Pfam" id="PF01051">
    <property type="entry name" value="Rep3_N"/>
    <property type="match status" value="1"/>
</dbReference>
<protein>
    <recommendedName>
        <fullName evidence="2">Initiator Rep protein WH1 domain-containing protein</fullName>
    </recommendedName>
</protein>
<keyword evidence="4" id="KW-1185">Reference proteome</keyword>
<evidence type="ECO:0000313" key="3">
    <source>
        <dbReference type="EMBL" id="RFO94858.1"/>
    </source>
</evidence>
<dbReference type="Gene3D" id="1.10.10.10">
    <property type="entry name" value="Winged helix-like DNA-binding domain superfamily/Winged helix DNA-binding domain"/>
    <property type="match status" value="1"/>
</dbReference>
<name>A0A3E1R643_9BURK</name>
<evidence type="ECO:0000256" key="1">
    <source>
        <dbReference type="ARBA" id="ARBA00038283"/>
    </source>
</evidence>
<feature type="domain" description="Initiator Rep protein WH1" evidence="2">
    <location>
        <begin position="25"/>
        <end position="172"/>
    </location>
</feature>
<comment type="caution">
    <text evidence="3">The sequence shown here is derived from an EMBL/GenBank/DDBJ whole genome shotgun (WGS) entry which is preliminary data.</text>
</comment>
<dbReference type="AlphaFoldDB" id="A0A3E1R643"/>
<sequence>MGFTTHSSTFKKPNSALVMMPKVGKLTAITRKIFNVMLQVTQSQIAELSRTGHGLQATHRFSARLSALVAPIEIGDSNLISYVKNSLREMRRVELDWEAPDANSDVIWTNMSLLSEVRIVRDKRRNVLYVEWALPPGLLEVIADPVRFTPIDIAQMARLRTYAAVALYEICSRYRSNPSGVTSEQHVDWWIGALSQSPLPIDPITKLPKSRNWSKFKDDQLNAAIEEINHKSDLLIELMEQKTGRKLTSAQFRVARKPSPVQASLPKLSVSLARAASQLGLSLSEISNLLKQGHGESVLHIAMDRLQVRLARQDLPTVDCRSAYLRAVLNETGSYVASSSALPVNPAPVQDLDQDLVPALTHKEQRRSILRDELLHLGHAQQSGYAHIALQRLQSMGMANSSLSHKVANGDWSSGLLLSKMIEAYAMERYGLSWSLEPQQETT</sequence>
<dbReference type="Pfam" id="PF21205">
    <property type="entry name" value="Rep3_C"/>
    <property type="match status" value="1"/>
</dbReference>
<dbReference type="GO" id="GO:0006270">
    <property type="term" value="P:DNA replication initiation"/>
    <property type="evidence" value="ECO:0007669"/>
    <property type="project" value="InterPro"/>
</dbReference>
<dbReference type="RefSeq" id="WP_117180187.1">
    <property type="nucleotide sequence ID" value="NZ_QFZK01000028.1"/>
</dbReference>
<gene>
    <name evidence="3" type="ORF">DIC66_21215</name>
</gene>
<dbReference type="InterPro" id="IPR036388">
    <property type="entry name" value="WH-like_DNA-bd_sf"/>
</dbReference>
<dbReference type="OrthoDB" id="1522717at2"/>
<accession>A0A3E1R643</accession>
<dbReference type="InterPro" id="IPR000525">
    <property type="entry name" value="Initiator_Rep_WH1"/>
</dbReference>
<evidence type="ECO:0000313" key="4">
    <source>
        <dbReference type="Proteomes" id="UP000260665"/>
    </source>
</evidence>
<comment type="similarity">
    <text evidence="1">Belongs to the initiator RepB protein family.</text>
</comment>
<dbReference type="InterPro" id="IPR036390">
    <property type="entry name" value="WH_DNA-bd_sf"/>
</dbReference>